<proteinExistence type="predicted"/>
<evidence type="ECO:0000313" key="1">
    <source>
        <dbReference type="EMBL" id="GAJ24679.1"/>
    </source>
</evidence>
<dbReference type="EMBL" id="BARW01038816">
    <property type="protein sequence ID" value="GAJ24679.1"/>
    <property type="molecule type" value="Genomic_DNA"/>
</dbReference>
<sequence length="81" mass="8923">MAFMPVMLAKSIGLAAANATIQPGVLQPWINEINQHVAEQGKFSKSAVAYIPLSPPPVFWDYKCRKCRFWQGPDSCTVVDG</sequence>
<protein>
    <submittedName>
        <fullName evidence="1">Uncharacterized protein</fullName>
    </submittedName>
</protein>
<feature type="non-terminal residue" evidence="1">
    <location>
        <position position="81"/>
    </location>
</feature>
<dbReference type="AlphaFoldDB" id="X1V4N5"/>
<accession>X1V4N5</accession>
<comment type="caution">
    <text evidence="1">The sequence shown here is derived from an EMBL/GenBank/DDBJ whole genome shotgun (WGS) entry which is preliminary data.</text>
</comment>
<organism evidence="1">
    <name type="scientific">marine sediment metagenome</name>
    <dbReference type="NCBI Taxonomy" id="412755"/>
    <lineage>
        <taxon>unclassified sequences</taxon>
        <taxon>metagenomes</taxon>
        <taxon>ecological metagenomes</taxon>
    </lineage>
</organism>
<gene>
    <name evidence="1" type="ORF">S12H4_59410</name>
</gene>
<name>X1V4N5_9ZZZZ</name>
<reference evidence="1" key="1">
    <citation type="journal article" date="2014" name="Front. Microbiol.">
        <title>High frequency of phylogenetically diverse reductive dehalogenase-homologous genes in deep subseafloor sedimentary metagenomes.</title>
        <authorList>
            <person name="Kawai M."/>
            <person name="Futagami T."/>
            <person name="Toyoda A."/>
            <person name="Takaki Y."/>
            <person name="Nishi S."/>
            <person name="Hori S."/>
            <person name="Arai W."/>
            <person name="Tsubouchi T."/>
            <person name="Morono Y."/>
            <person name="Uchiyama I."/>
            <person name="Ito T."/>
            <person name="Fujiyama A."/>
            <person name="Inagaki F."/>
            <person name="Takami H."/>
        </authorList>
    </citation>
    <scope>NUCLEOTIDE SEQUENCE</scope>
    <source>
        <strain evidence="1">Expedition CK06-06</strain>
    </source>
</reference>